<keyword evidence="1" id="KW-1133">Transmembrane helix</keyword>
<dbReference type="EnsemblPlants" id="OMERI04G22480.1">
    <property type="protein sequence ID" value="OMERI04G22480.1"/>
    <property type="gene ID" value="OMERI04G22480"/>
</dbReference>
<feature type="transmembrane region" description="Helical" evidence="1">
    <location>
        <begin position="591"/>
        <end position="609"/>
    </location>
</feature>
<keyword evidence="1" id="KW-0472">Membrane</keyword>
<dbReference type="Proteomes" id="UP000008021">
    <property type="component" value="Chromosome 4"/>
</dbReference>
<dbReference type="AlphaFoldDB" id="A0A0E0DJ09"/>
<reference evidence="2" key="1">
    <citation type="submission" date="2015-04" db="UniProtKB">
        <authorList>
            <consortium name="EnsemblPlants"/>
        </authorList>
    </citation>
    <scope>IDENTIFICATION</scope>
</reference>
<keyword evidence="1" id="KW-0812">Transmembrane</keyword>
<sequence length="726" mass="78610">MAMNYATMASSLRCCPSAGAAFRRPVGTRGADRFSAGVLRCSKRGNGVVGLKLSCAAASASPASQALPPLPWWAKELKEEDEKFFPLVDLDPAGQGQEEIDAIWNALLSSPLQPVLRALREIGAAGNLFRCRSFHIGILSGALLVIAGFSQLCSTTPILFVDIVLGYIFYKLSILSAELQRNGRANNICARIQLVLIFILSFKDNSSSQGIYGILSELIWFINVQLYFSMVYSEVTGLKHMKLFWLGVYRLLQTKGGLTKVIKSLFTPKSDGTNSPLPDGDDTLADDAISTLPDTEVTSSAPATPQIPDSNAAAPTLFERFVYISTGGSSMSGTGTSTLFLFLHVVSALVITVVKNPSIRKKVADQVGHRVRLSPSVLSVFVFCSAAIVFTYDAIKSGKELEGLGSYLLKITKTRKYSGCHQNIDKKQELNKETPTPGAKTLGIMAMSSATMASSLRCCPSTGALFRRPVGTRPGPDRVSAGLLRCSKRGNGVVGLRLSCAAASPASGCSEALPLSPAPGSYTLPGSLWWAENLSEEDATYFSLADSDPPGKGREEMNAIWHALVSGPLEPVFRVLREIGAAGNLFRCRSFHIGILSGALLVIAGFSQLCNMTPFLFVDIVLGYMFYKLSILAAELQRNGRANNICARIQLVLLFVLSFKDSRGYQGTYGVLAGLIWFLNVQLYFRTVYYEMVGTNYIRLFWLGVYRILQSKGGLIKVAKGLIMSN</sequence>
<dbReference type="eggNOG" id="ENOG502R1JY">
    <property type="taxonomic scope" value="Eukaryota"/>
</dbReference>
<feature type="transmembrane region" description="Helical" evidence="1">
    <location>
        <begin position="339"/>
        <end position="356"/>
    </location>
</feature>
<keyword evidence="3" id="KW-1185">Reference proteome</keyword>
<protein>
    <submittedName>
        <fullName evidence="2">Uncharacterized protein</fullName>
    </submittedName>
</protein>
<feature type="transmembrane region" description="Helical" evidence="1">
    <location>
        <begin position="376"/>
        <end position="395"/>
    </location>
</feature>
<name>A0A0E0DJ09_9ORYZ</name>
<organism evidence="2">
    <name type="scientific">Oryza meridionalis</name>
    <dbReference type="NCBI Taxonomy" id="40149"/>
    <lineage>
        <taxon>Eukaryota</taxon>
        <taxon>Viridiplantae</taxon>
        <taxon>Streptophyta</taxon>
        <taxon>Embryophyta</taxon>
        <taxon>Tracheophyta</taxon>
        <taxon>Spermatophyta</taxon>
        <taxon>Magnoliopsida</taxon>
        <taxon>Liliopsida</taxon>
        <taxon>Poales</taxon>
        <taxon>Poaceae</taxon>
        <taxon>BOP clade</taxon>
        <taxon>Oryzoideae</taxon>
        <taxon>Oryzeae</taxon>
        <taxon>Oryzinae</taxon>
        <taxon>Oryza</taxon>
    </lineage>
</organism>
<feature type="transmembrane region" description="Helical" evidence="1">
    <location>
        <begin position="665"/>
        <end position="685"/>
    </location>
</feature>
<evidence type="ECO:0000256" key="1">
    <source>
        <dbReference type="SAM" id="Phobius"/>
    </source>
</evidence>
<evidence type="ECO:0000313" key="2">
    <source>
        <dbReference type="EnsemblPlants" id="OMERI04G22480.1"/>
    </source>
</evidence>
<proteinExistence type="predicted"/>
<feature type="transmembrane region" description="Helical" evidence="1">
    <location>
        <begin position="210"/>
        <end position="232"/>
    </location>
</feature>
<dbReference type="Gramene" id="OMERI04G22480.1">
    <property type="protein sequence ID" value="OMERI04G22480.1"/>
    <property type="gene ID" value="OMERI04G22480"/>
</dbReference>
<reference evidence="2" key="2">
    <citation type="submission" date="2018-05" db="EMBL/GenBank/DDBJ databases">
        <title>OmerRS3 (Oryza meridionalis Reference Sequence Version 3).</title>
        <authorList>
            <person name="Zhang J."/>
            <person name="Kudrna D."/>
            <person name="Lee S."/>
            <person name="Talag J."/>
            <person name="Welchert J."/>
            <person name="Wing R.A."/>
        </authorList>
    </citation>
    <scope>NUCLEOTIDE SEQUENCE [LARGE SCALE GENOMIC DNA]</scope>
    <source>
        <strain evidence="2">cv. OR44</strain>
    </source>
</reference>
<feature type="transmembrane region" description="Helical" evidence="1">
    <location>
        <begin position="134"/>
        <end position="152"/>
    </location>
</feature>
<accession>A0A0E0DJ09</accession>
<dbReference type="HOGENOM" id="CLU_381480_0_0_1"/>
<evidence type="ECO:0000313" key="3">
    <source>
        <dbReference type="Proteomes" id="UP000008021"/>
    </source>
</evidence>